<sequence>VLTTGGKDGSLVLTTIRGFHSLIPSTNPTHNGSLTMDAYNGSLELPMARWSVRCFWEKNILSKPRPLTTGR</sequence>
<accession>A0ABS8T3G5</accession>
<evidence type="ECO:0000313" key="1">
    <source>
        <dbReference type="EMBL" id="MCD7465498.1"/>
    </source>
</evidence>
<proteinExistence type="predicted"/>
<gene>
    <name evidence="1" type="ORF">HAX54_001430</name>
</gene>
<keyword evidence="2" id="KW-1185">Reference proteome</keyword>
<protein>
    <submittedName>
        <fullName evidence="1">Uncharacterized protein</fullName>
    </submittedName>
</protein>
<feature type="non-terminal residue" evidence="1">
    <location>
        <position position="71"/>
    </location>
</feature>
<reference evidence="1 2" key="1">
    <citation type="journal article" date="2021" name="BMC Genomics">
        <title>Datura genome reveals duplications of psychoactive alkaloid biosynthetic genes and high mutation rate following tissue culture.</title>
        <authorList>
            <person name="Rajewski A."/>
            <person name="Carter-House D."/>
            <person name="Stajich J."/>
            <person name="Litt A."/>
        </authorList>
    </citation>
    <scope>NUCLEOTIDE SEQUENCE [LARGE SCALE GENOMIC DNA]</scope>
    <source>
        <strain evidence="1">AR-01</strain>
    </source>
</reference>
<name>A0ABS8T3G5_DATST</name>
<comment type="caution">
    <text evidence="1">The sequence shown here is derived from an EMBL/GenBank/DDBJ whole genome shotgun (WGS) entry which is preliminary data.</text>
</comment>
<dbReference type="Proteomes" id="UP000823775">
    <property type="component" value="Unassembled WGS sequence"/>
</dbReference>
<evidence type="ECO:0000313" key="2">
    <source>
        <dbReference type="Proteomes" id="UP000823775"/>
    </source>
</evidence>
<feature type="non-terminal residue" evidence="1">
    <location>
        <position position="1"/>
    </location>
</feature>
<dbReference type="EMBL" id="JACEIK010001055">
    <property type="protein sequence ID" value="MCD7465498.1"/>
    <property type="molecule type" value="Genomic_DNA"/>
</dbReference>
<organism evidence="1 2">
    <name type="scientific">Datura stramonium</name>
    <name type="common">Jimsonweed</name>
    <name type="synonym">Common thornapple</name>
    <dbReference type="NCBI Taxonomy" id="4076"/>
    <lineage>
        <taxon>Eukaryota</taxon>
        <taxon>Viridiplantae</taxon>
        <taxon>Streptophyta</taxon>
        <taxon>Embryophyta</taxon>
        <taxon>Tracheophyta</taxon>
        <taxon>Spermatophyta</taxon>
        <taxon>Magnoliopsida</taxon>
        <taxon>eudicotyledons</taxon>
        <taxon>Gunneridae</taxon>
        <taxon>Pentapetalae</taxon>
        <taxon>asterids</taxon>
        <taxon>lamiids</taxon>
        <taxon>Solanales</taxon>
        <taxon>Solanaceae</taxon>
        <taxon>Solanoideae</taxon>
        <taxon>Datureae</taxon>
        <taxon>Datura</taxon>
    </lineage>
</organism>